<proteinExistence type="predicted"/>
<dbReference type="AlphaFoldDB" id="A0A328PKZ8"/>
<gene>
    <name evidence="1" type="ORF">DNK47_01815</name>
</gene>
<dbReference type="RefSeq" id="WP_220084655.1">
    <property type="nucleotide sequence ID" value="NZ_QKVO01000005.1"/>
</dbReference>
<name>A0A328PKZ8_9MOLU</name>
<dbReference type="Proteomes" id="UP000249762">
    <property type="component" value="Unassembled WGS sequence"/>
</dbReference>
<protein>
    <submittedName>
        <fullName evidence="1">Uncharacterized protein</fullName>
    </submittedName>
</protein>
<keyword evidence="2" id="KW-1185">Reference proteome</keyword>
<accession>A0A328PKZ8</accession>
<sequence>KESEVKRLKEVNLVNTIVKLMTGESVGFPCVEVGSGQRFTAEELFKECKSDAWWAKDKFKVKSVLKSVVPNFKQYKVPTKGSPNRWDRQMDASKNWRQIYNDDFDKTKVINEKCEPDSVWSWIVDQELKFNSKF</sequence>
<comment type="caution">
    <text evidence="1">The sequence shown here is derived from an EMBL/GenBank/DDBJ whole genome shotgun (WGS) entry which is preliminary data.</text>
</comment>
<evidence type="ECO:0000313" key="2">
    <source>
        <dbReference type="Proteomes" id="UP000249762"/>
    </source>
</evidence>
<dbReference type="EMBL" id="QKVO01000005">
    <property type="protein sequence ID" value="RAO95064.1"/>
    <property type="molecule type" value="Genomic_DNA"/>
</dbReference>
<organism evidence="1 2">
    <name type="scientific">Mycoplasma wenyonii</name>
    <dbReference type="NCBI Taxonomy" id="65123"/>
    <lineage>
        <taxon>Bacteria</taxon>
        <taxon>Bacillati</taxon>
        <taxon>Mycoplasmatota</taxon>
        <taxon>Mollicutes</taxon>
        <taxon>Mycoplasmataceae</taxon>
        <taxon>Mycoplasma</taxon>
    </lineage>
</organism>
<reference evidence="2" key="1">
    <citation type="submission" date="2018-06" db="EMBL/GenBank/DDBJ databases">
        <authorList>
            <person name="Martinez Ocampo F."/>
            <person name="Quiroz Castaneda R.E."/>
            <person name="Rojas Lopez X."/>
        </authorList>
    </citation>
    <scope>NUCLEOTIDE SEQUENCE [LARGE SCALE GENOMIC DNA]</scope>
    <source>
        <strain evidence="2">INIFAP02</strain>
    </source>
</reference>
<feature type="non-terminal residue" evidence="1">
    <location>
        <position position="1"/>
    </location>
</feature>
<evidence type="ECO:0000313" key="1">
    <source>
        <dbReference type="EMBL" id="RAO95064.1"/>
    </source>
</evidence>